<evidence type="ECO:0000256" key="16">
    <source>
        <dbReference type="ARBA" id="ARBA00048679"/>
    </source>
</evidence>
<evidence type="ECO:0000256" key="11">
    <source>
        <dbReference type="ARBA" id="ARBA00023004"/>
    </source>
</evidence>
<dbReference type="InterPro" id="IPR011009">
    <property type="entry name" value="Kinase-like_dom_sf"/>
</dbReference>
<dbReference type="SMART" id="SM00220">
    <property type="entry name" value="S_TKc"/>
    <property type="match status" value="1"/>
</dbReference>
<evidence type="ECO:0000256" key="7">
    <source>
        <dbReference type="ARBA" id="ARBA00022741"/>
    </source>
</evidence>
<dbReference type="PROSITE" id="PS00107">
    <property type="entry name" value="PROTEIN_KINASE_ATP"/>
    <property type="match status" value="1"/>
</dbReference>
<dbReference type="GO" id="GO:0046872">
    <property type="term" value="F:metal ion binding"/>
    <property type="evidence" value="ECO:0007669"/>
    <property type="project" value="UniProtKB-KW"/>
</dbReference>
<evidence type="ECO:0000259" key="19">
    <source>
        <dbReference type="PROSITE" id="PS50011"/>
    </source>
</evidence>
<evidence type="ECO:0000256" key="8">
    <source>
        <dbReference type="ARBA" id="ARBA00022777"/>
    </source>
</evidence>
<dbReference type="EMBL" id="LFZO01000495">
    <property type="protein sequence ID" value="KXT08081.1"/>
    <property type="molecule type" value="Genomic_DNA"/>
</dbReference>
<feature type="region of interest" description="Disordered" evidence="18">
    <location>
        <begin position="1297"/>
        <end position="1333"/>
    </location>
</feature>
<evidence type="ECO:0000313" key="21">
    <source>
        <dbReference type="Proteomes" id="UP000073492"/>
    </source>
</evidence>
<feature type="compositionally biased region" description="Basic residues" evidence="18">
    <location>
        <begin position="1306"/>
        <end position="1333"/>
    </location>
</feature>
<keyword evidence="7 17" id="KW-0547">Nucleotide-binding</keyword>
<evidence type="ECO:0000256" key="13">
    <source>
        <dbReference type="ARBA" id="ARBA00023128"/>
    </source>
</evidence>
<keyword evidence="10" id="KW-0809">Transit peptide</keyword>
<keyword evidence="21" id="KW-1185">Reference proteome</keyword>
<dbReference type="PROSITE" id="PS00108">
    <property type="entry name" value="PROTEIN_KINASE_ST"/>
    <property type="match status" value="1"/>
</dbReference>
<comment type="function">
    <text evidence="14">Mitochondrial ribosome (mitoribosome) assembly factor. Binds at the interface of the head and body domains of the mitochondrial small ribosomal subunit (mt-SSU), occluding the mRNA channel and preventing compaction of the head domain towards the body. Probable inactive methyltransferase: retains the characteristic folding and ability to bind S-adenosyl-L-methionine, but it probably lost its methyltransferase activity.</text>
</comment>
<dbReference type="SUPFAM" id="SSF56112">
    <property type="entry name" value="Protein kinase-like (PK-like)"/>
    <property type="match status" value="1"/>
</dbReference>
<evidence type="ECO:0000256" key="18">
    <source>
        <dbReference type="SAM" id="MobiDB-lite"/>
    </source>
</evidence>
<dbReference type="FunFam" id="1.10.510.10:FF:000159">
    <property type="entry name" value="Casein kinase I hhp1"/>
    <property type="match status" value="1"/>
</dbReference>
<evidence type="ECO:0000256" key="17">
    <source>
        <dbReference type="PROSITE-ProRule" id="PRU10141"/>
    </source>
</evidence>
<dbReference type="Gene3D" id="1.10.510.10">
    <property type="entry name" value="Transferase(Phosphotransferase) domain 1"/>
    <property type="match status" value="1"/>
</dbReference>
<dbReference type="GO" id="GO:0008168">
    <property type="term" value="F:methyltransferase activity"/>
    <property type="evidence" value="ECO:0007669"/>
    <property type="project" value="InterPro"/>
</dbReference>
<keyword evidence="4" id="KW-0723">Serine/threonine-protein kinase</keyword>
<dbReference type="STRING" id="113226.A0A139I013"/>
<dbReference type="InterPro" id="IPR008271">
    <property type="entry name" value="Ser/Thr_kinase_AS"/>
</dbReference>
<dbReference type="FunFam" id="3.30.200.20:FF:000538">
    <property type="entry name" value="Putative Casein kinase I"/>
    <property type="match status" value="1"/>
</dbReference>
<evidence type="ECO:0000256" key="3">
    <source>
        <dbReference type="ARBA" id="ARBA00012513"/>
    </source>
</evidence>
<dbReference type="GO" id="GO:0005524">
    <property type="term" value="F:ATP binding"/>
    <property type="evidence" value="ECO:0007669"/>
    <property type="project" value="UniProtKB-UniRule"/>
</dbReference>
<evidence type="ECO:0000256" key="9">
    <source>
        <dbReference type="ARBA" id="ARBA00022840"/>
    </source>
</evidence>
<dbReference type="InterPro" id="IPR050235">
    <property type="entry name" value="CK1_Ser-Thr_kinase"/>
</dbReference>
<evidence type="ECO:0000256" key="2">
    <source>
        <dbReference type="ARBA" id="ARBA00005926"/>
    </source>
</evidence>
<comment type="similarity">
    <text evidence="2">Belongs to the protein kinase superfamily. CK1 Ser/Thr protein kinase family. Casein kinase I subfamily.</text>
</comment>
<evidence type="ECO:0000256" key="1">
    <source>
        <dbReference type="ARBA" id="ARBA00004173"/>
    </source>
</evidence>
<comment type="caution">
    <text evidence="20">The sequence shown here is derived from an EMBL/GenBank/DDBJ whole genome shotgun (WGS) entry which is preliminary data.</text>
</comment>
<reference evidence="20 21" key="1">
    <citation type="submission" date="2015-07" db="EMBL/GenBank/DDBJ databases">
        <title>Comparative genomics of the Sigatoka disease complex on banana suggests a link between parallel evolutionary changes in Pseudocercospora fijiensis and Pseudocercospora eumusae and increased virulence on the banana host.</title>
        <authorList>
            <person name="Chang T.-C."/>
            <person name="Salvucci A."/>
            <person name="Crous P.W."/>
            <person name="Stergiopoulos I."/>
        </authorList>
    </citation>
    <scope>NUCLEOTIDE SEQUENCE [LARGE SCALE GENOMIC DNA]</scope>
    <source>
        <strain evidence="20 21">CBS 116634</strain>
    </source>
</reference>
<keyword evidence="9 17" id="KW-0067">ATP-binding</keyword>
<dbReference type="InterPro" id="IPR017441">
    <property type="entry name" value="Protein_kinase_ATP_BS"/>
</dbReference>
<comment type="catalytic activity">
    <reaction evidence="15">
        <text>L-threonyl-[protein] + ATP = O-phospho-L-threonyl-[protein] + ADP + H(+)</text>
        <dbReference type="Rhea" id="RHEA:46608"/>
        <dbReference type="Rhea" id="RHEA-COMP:11060"/>
        <dbReference type="Rhea" id="RHEA-COMP:11605"/>
        <dbReference type="ChEBI" id="CHEBI:15378"/>
        <dbReference type="ChEBI" id="CHEBI:30013"/>
        <dbReference type="ChEBI" id="CHEBI:30616"/>
        <dbReference type="ChEBI" id="CHEBI:61977"/>
        <dbReference type="ChEBI" id="CHEBI:456216"/>
        <dbReference type="EC" id="2.7.11.1"/>
    </reaction>
</comment>
<dbReference type="GO" id="GO:0005739">
    <property type="term" value="C:mitochondrion"/>
    <property type="evidence" value="ECO:0007669"/>
    <property type="project" value="UniProtKB-SubCell"/>
</dbReference>
<evidence type="ECO:0000313" key="20">
    <source>
        <dbReference type="EMBL" id="KXT08081.1"/>
    </source>
</evidence>
<keyword evidence="5" id="KW-0808">Transferase</keyword>
<evidence type="ECO:0000256" key="14">
    <source>
        <dbReference type="ARBA" id="ARBA00045681"/>
    </source>
</evidence>
<evidence type="ECO:0000256" key="4">
    <source>
        <dbReference type="ARBA" id="ARBA00022527"/>
    </source>
</evidence>
<keyword evidence="6" id="KW-0479">Metal-binding</keyword>
<gene>
    <name evidence="20" type="ORF">AC579_3800</name>
</gene>
<dbReference type="PROSITE" id="PS50011">
    <property type="entry name" value="PROTEIN_KINASE_DOM"/>
    <property type="match status" value="1"/>
</dbReference>
<evidence type="ECO:0000256" key="6">
    <source>
        <dbReference type="ARBA" id="ARBA00022723"/>
    </source>
</evidence>
<evidence type="ECO:0000256" key="12">
    <source>
        <dbReference type="ARBA" id="ARBA00023014"/>
    </source>
</evidence>
<dbReference type="EC" id="2.7.11.1" evidence="3"/>
<evidence type="ECO:0000256" key="10">
    <source>
        <dbReference type="ARBA" id="ARBA00022946"/>
    </source>
</evidence>
<feature type="region of interest" description="Disordered" evidence="18">
    <location>
        <begin position="308"/>
        <end position="339"/>
    </location>
</feature>
<dbReference type="CDD" id="cd14125">
    <property type="entry name" value="STKc_CK1_delta_epsilon"/>
    <property type="match status" value="1"/>
</dbReference>
<keyword evidence="11" id="KW-0408">Iron</keyword>
<dbReference type="GO" id="GO:0004674">
    <property type="term" value="F:protein serine/threonine kinase activity"/>
    <property type="evidence" value="ECO:0007669"/>
    <property type="project" value="UniProtKB-KW"/>
</dbReference>
<sequence>MTTMDLRVGNKYRIGRKIGSGSFGDIYLGTNIISGEEIAIKLESVKAKHPQLEYEARVYKSLAGGVGIPFVRWFGTECDYNAMVLDLLGPSLEDLFNFCNRKFSLKTVLLLADQLISRIEYIHAKSFIHRDIKPDNFLMGIGKRGNQVNVIDFGLAKKYRDPKTHFHIPYRENKNLTGTARYASINTHLGVEQSRRDDMESLGYVMLYFCRGSLPWQGLKAATKKQKYDRIMEKKMTTPTEVLCRGFPNEFAIYLNYTRSLRFDDKPDYSYLRKIFRDLFVREGFQYDYVFDWTVYKYQKNAQAIAHAQGQQTGDEAEKDAGRRATGGRTGGSNLQRAVQPNTKEGTGIMQLSGSVTRQGFWRDLFRKDMPDFPAGFWATDDFSLLSAPDDENDKTTQKDWLSIPRFPWRFSGICLTYGSVSFCALAVVVMASDVQRTSGEVMRTQGDEGSSLMHRQTKAWNYNTDITFGIIRQVRAPEEEGEIREMLSRSACATCRLRGLIRAKEVGRLRKSAFTPWNGSRRDGFAGRRAFSTTPTPLSSGSGLTRRHEIRLVESLYTSGHISREEWRSSVFKSAGLSMDVDDEEGRVRGLREFYSGESVPYELLDEDERVVHERLFGGLRELEMADEDQEEEVLDSGTGVLREKRDGELEEVEFDEYEGEMPQEEDSLLGQSRRLHPNERLAADIERAFSASNTEDATQEIVQGQETTVVGGQDEGYQRTHPLTLAGRFATQPTTIELPKSSMIEPITAMLENRSQRQRATQLGDAAHKIFGGPGMPYSTSTPVRGKTMQQKAITLDAGMNQMSDIEGDVYMSTLMPGIYSSVMGVLVETRKRLGTAWAESLVKKAQRGELRILDAGGAGAGVLAVREMIRAEWERMHQDKTSLDGTGAQNSAMALAEADGRAGGEGLAAPLGQATVLTSSDTLRIRASKLLQNTTFVPRLPDYLHAEIGSQGKFDLVVAPHTLWPLREDYLRGTHVQNLWSLLSNAGGVLVMLEKGVARGFEMIAAARDLLLDSKIASPGDTRRAVGSGERIEWQKTSEGEAADKGENACADVMSERGKESGMIIAPCTNHAGCPLYAKKGMVKGRREICAFPQRYYRPDFLQRIWGAKGKNYEDVEFSYLSVMRGKDLRAPVETDQANNTAMQERSGFTQNAAATDRAFFGYEHSLLGPSDSKNPPIPNPLTLPRAIFPPLKRQGHVIIDLCTPSGTLERWTVPRSFSKQAFRDARKANWGDLWALGAKTRIPRNIKAKTRSETSAPDLDVKLAKKQAKRDRKLEQVARSGGVVLGTDEYGRIKSYDDGGRTRKHKVKGVRVKRDKAAKGNGRRRNLEE</sequence>
<dbReference type="OrthoDB" id="5800476at2759"/>
<dbReference type="GO" id="GO:0051536">
    <property type="term" value="F:iron-sulfur cluster binding"/>
    <property type="evidence" value="ECO:0007669"/>
    <property type="project" value="UniProtKB-KW"/>
</dbReference>
<proteinExistence type="inferred from homology"/>
<dbReference type="PANTHER" id="PTHR11909">
    <property type="entry name" value="CASEIN KINASE-RELATED"/>
    <property type="match status" value="1"/>
</dbReference>
<dbReference type="InterPro" id="IPR000719">
    <property type="entry name" value="Prot_kinase_dom"/>
</dbReference>
<keyword evidence="13" id="KW-0496">Mitochondrion</keyword>
<protein>
    <recommendedName>
        <fullName evidence="3">non-specific serine/threonine protein kinase</fullName>
        <ecNumber evidence="3">2.7.11.1</ecNumber>
    </recommendedName>
</protein>
<comment type="subcellular location">
    <subcellularLocation>
        <location evidence="1">Mitochondrion</location>
    </subcellularLocation>
</comment>
<organism evidence="20 21">
    <name type="scientific">Pseudocercospora musae</name>
    <dbReference type="NCBI Taxonomy" id="113226"/>
    <lineage>
        <taxon>Eukaryota</taxon>
        <taxon>Fungi</taxon>
        <taxon>Dikarya</taxon>
        <taxon>Ascomycota</taxon>
        <taxon>Pezizomycotina</taxon>
        <taxon>Dothideomycetes</taxon>
        <taxon>Dothideomycetidae</taxon>
        <taxon>Mycosphaerellales</taxon>
        <taxon>Mycosphaerellaceae</taxon>
        <taxon>Pseudocercospora</taxon>
    </lineage>
</organism>
<accession>A0A139I013</accession>
<dbReference type="Pfam" id="PF09243">
    <property type="entry name" value="Rsm22"/>
    <property type="match status" value="2"/>
</dbReference>
<feature type="binding site" evidence="17">
    <location>
        <position position="41"/>
    </location>
    <ligand>
        <name>ATP</name>
        <dbReference type="ChEBI" id="CHEBI:30616"/>
    </ligand>
</feature>
<keyword evidence="12" id="KW-0411">Iron-sulfur</keyword>
<comment type="catalytic activity">
    <reaction evidence="16">
        <text>L-seryl-[protein] + ATP = O-phospho-L-seryl-[protein] + ADP + H(+)</text>
        <dbReference type="Rhea" id="RHEA:17989"/>
        <dbReference type="Rhea" id="RHEA-COMP:9863"/>
        <dbReference type="Rhea" id="RHEA-COMP:11604"/>
        <dbReference type="ChEBI" id="CHEBI:15378"/>
        <dbReference type="ChEBI" id="CHEBI:29999"/>
        <dbReference type="ChEBI" id="CHEBI:30616"/>
        <dbReference type="ChEBI" id="CHEBI:83421"/>
        <dbReference type="ChEBI" id="CHEBI:456216"/>
        <dbReference type="EC" id="2.7.11.1"/>
    </reaction>
</comment>
<dbReference type="Pfam" id="PF00069">
    <property type="entry name" value="Pkinase"/>
    <property type="match status" value="1"/>
</dbReference>
<dbReference type="InterPro" id="IPR015324">
    <property type="entry name" value="Ribosomal_Rsm22-like"/>
</dbReference>
<dbReference type="Proteomes" id="UP000073492">
    <property type="component" value="Unassembled WGS sequence"/>
</dbReference>
<dbReference type="GO" id="GO:0006412">
    <property type="term" value="P:translation"/>
    <property type="evidence" value="ECO:0007669"/>
    <property type="project" value="InterPro"/>
</dbReference>
<feature type="domain" description="Protein kinase" evidence="19">
    <location>
        <begin position="12"/>
        <end position="281"/>
    </location>
</feature>
<name>A0A139I013_9PEZI</name>
<evidence type="ECO:0000256" key="5">
    <source>
        <dbReference type="ARBA" id="ARBA00022679"/>
    </source>
</evidence>
<keyword evidence="8" id="KW-0418">Kinase</keyword>
<evidence type="ECO:0000256" key="15">
    <source>
        <dbReference type="ARBA" id="ARBA00047899"/>
    </source>
</evidence>